<keyword evidence="2" id="KW-0808">Transferase</keyword>
<dbReference type="Proteomes" id="UP000031521">
    <property type="component" value="Chromosome"/>
</dbReference>
<keyword evidence="3" id="KW-1185">Reference proteome</keyword>
<dbReference type="RefSeq" id="WP_043868306.1">
    <property type="nucleotide sequence ID" value="NZ_CP004393.1"/>
</dbReference>
<dbReference type="Gene3D" id="3.30.420.180">
    <property type="entry name" value="CobE/GbiG C-terminal domain"/>
    <property type="match status" value="1"/>
</dbReference>
<evidence type="ECO:0000313" key="3">
    <source>
        <dbReference type="Proteomes" id="UP000031521"/>
    </source>
</evidence>
<accession>A0A0B5DVL9</accession>
<dbReference type="GO" id="GO:0008168">
    <property type="term" value="F:methyltransferase activity"/>
    <property type="evidence" value="ECO:0007669"/>
    <property type="project" value="UniProtKB-KW"/>
</dbReference>
<protein>
    <submittedName>
        <fullName evidence="2">Precorrin methylase</fullName>
    </submittedName>
</protein>
<dbReference type="GO" id="GO:0032259">
    <property type="term" value="P:methylation"/>
    <property type="evidence" value="ECO:0007669"/>
    <property type="project" value="UniProtKB-KW"/>
</dbReference>
<reference evidence="2 3" key="1">
    <citation type="journal article" date="2014" name="Int. J. Syst. Evol. Microbiol.">
        <title>Celeribacter indicus sp. nov., a polycyclic aromatic hydrocarbon-degrading bacterium from deep-sea sediment and reclassification of Huaishuia halophila as Celeribacter halophilus comb. nov.</title>
        <authorList>
            <person name="Lai Q."/>
            <person name="Cao J."/>
            <person name="Yuan J."/>
            <person name="Li F."/>
            <person name="Shao Z."/>
        </authorList>
    </citation>
    <scope>NUCLEOTIDE SEQUENCE [LARGE SCALE GENOMIC DNA]</scope>
    <source>
        <strain evidence="2">P73</strain>
    </source>
</reference>
<dbReference type="EMBL" id="CP004393">
    <property type="protein sequence ID" value="AJE45200.1"/>
    <property type="molecule type" value="Genomic_DNA"/>
</dbReference>
<dbReference type="HOGENOM" id="CLU_087913_2_0_5"/>
<evidence type="ECO:0000313" key="2">
    <source>
        <dbReference type="EMBL" id="AJE45200.1"/>
    </source>
</evidence>
<dbReference type="InterPro" id="IPR002750">
    <property type="entry name" value="CobE/GbiG_C"/>
</dbReference>
<dbReference type="KEGG" id="cid:P73_0485"/>
<dbReference type="GO" id="GO:0009236">
    <property type="term" value="P:cobalamin biosynthetic process"/>
    <property type="evidence" value="ECO:0007669"/>
    <property type="project" value="InterPro"/>
</dbReference>
<dbReference type="SUPFAM" id="SSF159664">
    <property type="entry name" value="CobE/GbiG C-terminal domain-like"/>
    <property type="match status" value="1"/>
</dbReference>
<dbReference type="InterPro" id="IPR036518">
    <property type="entry name" value="CobE/GbiG_C_sf"/>
</dbReference>
<name>A0A0B5DVL9_9RHOB</name>
<dbReference type="Pfam" id="PF01890">
    <property type="entry name" value="CbiG_C"/>
    <property type="match status" value="1"/>
</dbReference>
<feature type="domain" description="CobE/GbiG C-terminal" evidence="1">
    <location>
        <begin position="3"/>
        <end position="114"/>
    </location>
</feature>
<evidence type="ECO:0000259" key="1">
    <source>
        <dbReference type="Pfam" id="PF01890"/>
    </source>
</evidence>
<organism evidence="2 3">
    <name type="scientific">Celeribacter indicus</name>
    <dbReference type="NCBI Taxonomy" id="1208324"/>
    <lineage>
        <taxon>Bacteria</taxon>
        <taxon>Pseudomonadati</taxon>
        <taxon>Pseudomonadota</taxon>
        <taxon>Alphaproteobacteria</taxon>
        <taxon>Rhodobacterales</taxon>
        <taxon>Roseobacteraceae</taxon>
        <taxon>Celeribacter</taxon>
    </lineage>
</organism>
<proteinExistence type="predicted"/>
<keyword evidence="2" id="KW-0489">Methyltransferase</keyword>
<sequence length="120" mass="11919">MRVAGIGFRAQAPLAALREAVAALGDGIDALATSEDKAAQPQARALAAALGLPLLAIPARCLASQSTPTRSPRVQALYGTGSLAEAAALAACGTGARLLTPRRLSCDRTASAALAEGADP</sequence>
<dbReference type="STRING" id="1208324.P73_0485"/>
<gene>
    <name evidence="2" type="ORF">P73_0485</name>
</gene>
<dbReference type="AlphaFoldDB" id="A0A0B5DVL9"/>